<keyword evidence="2" id="KW-1185">Reference proteome</keyword>
<comment type="caution">
    <text evidence="1">The sequence shown here is derived from an EMBL/GenBank/DDBJ whole genome shotgun (WGS) entry which is preliminary data.</text>
</comment>
<reference evidence="1 2" key="1">
    <citation type="journal article" date="2022" name="New Phytol.">
        <title>Ecological generalism drives hyperdiversity of secondary metabolite gene clusters in xylarialean endophytes.</title>
        <authorList>
            <person name="Franco M.E.E."/>
            <person name="Wisecaver J.H."/>
            <person name="Arnold A.E."/>
            <person name="Ju Y.M."/>
            <person name="Slot J.C."/>
            <person name="Ahrendt S."/>
            <person name="Moore L.P."/>
            <person name="Eastman K.E."/>
            <person name="Scott K."/>
            <person name="Konkel Z."/>
            <person name="Mondo S.J."/>
            <person name="Kuo A."/>
            <person name="Hayes R.D."/>
            <person name="Haridas S."/>
            <person name="Andreopoulos B."/>
            <person name="Riley R."/>
            <person name="LaButti K."/>
            <person name="Pangilinan J."/>
            <person name="Lipzen A."/>
            <person name="Amirebrahimi M."/>
            <person name="Yan J."/>
            <person name="Adam C."/>
            <person name="Keymanesh K."/>
            <person name="Ng V."/>
            <person name="Louie K."/>
            <person name="Northen T."/>
            <person name="Drula E."/>
            <person name="Henrissat B."/>
            <person name="Hsieh H.M."/>
            <person name="Youens-Clark K."/>
            <person name="Lutzoni F."/>
            <person name="Miadlikowska J."/>
            <person name="Eastwood D.C."/>
            <person name="Hamelin R.C."/>
            <person name="Grigoriev I.V."/>
            <person name="U'Ren J.M."/>
        </authorList>
    </citation>
    <scope>NUCLEOTIDE SEQUENCE [LARGE SCALE GENOMIC DNA]</scope>
    <source>
        <strain evidence="1 2">CBS 119005</strain>
    </source>
</reference>
<dbReference type="Proteomes" id="UP001497700">
    <property type="component" value="Unassembled WGS sequence"/>
</dbReference>
<name>A0ACB9Z315_9PEZI</name>
<sequence length="356" mass="37862">MRTRKQTRAEESAEAASSPTPPSAPTVVSITKIEGPATTTSPKRDGDGSYDTQSAAAARSKLPKLIQFPLVAILSLALSQLGYSLTWAYTKGALTAHARLLNTWTDVGLVVGWRLFELALGWFGNYDGYDITALNLLSSGPLLYLLFAFYETPASALLLTLAIETAATYIPFRLLRPLSAAHADPSRAPNAEIVADRPIALLTTLLAGAIYSVTLFLAYATYLPSYLVVYFASLPSVASAHEATYVGLLPVTLALGFAARSFIFAPAEEAGKAERFDPASATLPETVRWNFWGWSAQTKVVIRRTALLMLVAGTNTFLQTRLTVDGVETPGAAAWSSVWVLAAAVTGVGLAAVGSV</sequence>
<dbReference type="EMBL" id="MU393466">
    <property type="protein sequence ID" value="KAI4865878.1"/>
    <property type="molecule type" value="Genomic_DNA"/>
</dbReference>
<accession>A0ACB9Z315</accession>
<gene>
    <name evidence="1" type="ORF">F4820DRAFT_277605</name>
</gene>
<proteinExistence type="predicted"/>
<protein>
    <submittedName>
        <fullName evidence="1">Uncharacterized protein</fullName>
    </submittedName>
</protein>
<evidence type="ECO:0000313" key="2">
    <source>
        <dbReference type="Proteomes" id="UP001497700"/>
    </source>
</evidence>
<evidence type="ECO:0000313" key="1">
    <source>
        <dbReference type="EMBL" id="KAI4865878.1"/>
    </source>
</evidence>
<organism evidence="1 2">
    <name type="scientific">Hypoxylon rubiginosum</name>
    <dbReference type="NCBI Taxonomy" id="110542"/>
    <lineage>
        <taxon>Eukaryota</taxon>
        <taxon>Fungi</taxon>
        <taxon>Dikarya</taxon>
        <taxon>Ascomycota</taxon>
        <taxon>Pezizomycotina</taxon>
        <taxon>Sordariomycetes</taxon>
        <taxon>Xylariomycetidae</taxon>
        <taxon>Xylariales</taxon>
        <taxon>Hypoxylaceae</taxon>
        <taxon>Hypoxylon</taxon>
    </lineage>
</organism>